<comment type="caution">
    <text evidence="7">The sequence shown here is derived from an EMBL/GenBank/DDBJ whole genome shotgun (WGS) entry which is preliminary data.</text>
</comment>
<feature type="transmembrane region" description="Helical" evidence="6">
    <location>
        <begin position="114"/>
        <end position="134"/>
    </location>
</feature>
<comment type="subcellular location">
    <subcellularLocation>
        <location evidence="1">Cell membrane</location>
        <topology evidence="1">Multi-pass membrane protein</topology>
    </subcellularLocation>
</comment>
<feature type="transmembrane region" description="Helical" evidence="6">
    <location>
        <begin position="251"/>
        <end position="271"/>
    </location>
</feature>
<feature type="transmembrane region" description="Helical" evidence="6">
    <location>
        <begin position="212"/>
        <end position="231"/>
    </location>
</feature>
<organism evidence="7 8">
    <name type="scientific">Kushneria indalinina DSM 14324</name>
    <dbReference type="NCBI Taxonomy" id="1122140"/>
    <lineage>
        <taxon>Bacteria</taxon>
        <taxon>Pseudomonadati</taxon>
        <taxon>Pseudomonadota</taxon>
        <taxon>Gammaproteobacteria</taxon>
        <taxon>Oceanospirillales</taxon>
        <taxon>Halomonadaceae</taxon>
        <taxon>Kushneria</taxon>
    </lineage>
</organism>
<evidence type="ECO:0000313" key="8">
    <source>
        <dbReference type="Proteomes" id="UP000256334"/>
    </source>
</evidence>
<evidence type="ECO:0000256" key="5">
    <source>
        <dbReference type="ARBA" id="ARBA00023136"/>
    </source>
</evidence>
<dbReference type="PANTHER" id="PTHR30250">
    <property type="entry name" value="PST FAMILY PREDICTED COLANIC ACID TRANSPORTER"/>
    <property type="match status" value="1"/>
</dbReference>
<sequence length="421" mass="46820">MSRSFFSNASIYLISNIMVSSIPFLFLPLLTRLFTVEEYGQIAMFQTLVSGLSAFVGLNTVGAANRKYYDEESATDLADYLGACLQIILTSTLAIAVFFTFLGESLSNILNISVFWVFLAIVNAFSVQVINLRLGQWQVRKKAKRYALMQVSVGLANAALTVGFVVFLEWGPLGRVVGQTSAPILVAIIALFSLLSSQLVSVSYKPKLIKDALKFGVPLIPHIGGMFLLTIADRFLVNKYLGLKEAGVYMVASQLAMTMGIIFDAFNKAYVPWLYERLKRNRENEKRTIVKWTYIYCLIALCMAGLAFLVAPSAVNFLAGEKYSKASQVVGFLALGQSFQGMYHMMSTYIFYAKKTGRLAFSTIVCGSLNICLAIILIKYYGVLGAAASFPITMFLRICWVWHLAQSSFPMPWFSIFKKIK</sequence>
<gene>
    <name evidence="7" type="ORF">C8D72_2649</name>
</gene>
<dbReference type="OrthoDB" id="9815248at2"/>
<feature type="transmembrane region" description="Helical" evidence="6">
    <location>
        <begin position="77"/>
        <end position="102"/>
    </location>
</feature>
<feature type="transmembrane region" description="Helical" evidence="6">
    <location>
        <begin position="42"/>
        <end position="65"/>
    </location>
</feature>
<dbReference type="InterPro" id="IPR050833">
    <property type="entry name" value="Poly_Biosynth_Transport"/>
</dbReference>
<evidence type="ECO:0000256" key="6">
    <source>
        <dbReference type="SAM" id="Phobius"/>
    </source>
</evidence>
<feature type="transmembrane region" description="Helical" evidence="6">
    <location>
        <begin position="384"/>
        <end position="405"/>
    </location>
</feature>
<dbReference type="InterPro" id="IPR002797">
    <property type="entry name" value="Polysacc_synth"/>
</dbReference>
<evidence type="ECO:0000256" key="3">
    <source>
        <dbReference type="ARBA" id="ARBA00022692"/>
    </source>
</evidence>
<dbReference type="AlphaFoldDB" id="A0A3D9DU27"/>
<keyword evidence="5 6" id="KW-0472">Membrane</keyword>
<feature type="transmembrane region" description="Helical" evidence="6">
    <location>
        <begin position="146"/>
        <end position="168"/>
    </location>
</feature>
<accession>A0A3D9DU27</accession>
<dbReference type="Pfam" id="PF01943">
    <property type="entry name" value="Polysacc_synt"/>
    <property type="match status" value="1"/>
</dbReference>
<feature type="transmembrane region" description="Helical" evidence="6">
    <location>
        <begin position="292"/>
        <end position="311"/>
    </location>
</feature>
<feature type="transmembrane region" description="Helical" evidence="6">
    <location>
        <begin position="331"/>
        <end position="352"/>
    </location>
</feature>
<dbReference type="RefSeq" id="WP_115854862.1">
    <property type="nucleotide sequence ID" value="NZ_QRDJ01000008.1"/>
</dbReference>
<keyword evidence="3 6" id="KW-0812">Transmembrane</keyword>
<feature type="transmembrane region" description="Helical" evidence="6">
    <location>
        <begin position="12"/>
        <end position="30"/>
    </location>
</feature>
<dbReference type="GO" id="GO:0005886">
    <property type="term" value="C:plasma membrane"/>
    <property type="evidence" value="ECO:0007669"/>
    <property type="project" value="UniProtKB-SubCell"/>
</dbReference>
<evidence type="ECO:0000313" key="7">
    <source>
        <dbReference type="EMBL" id="REC94278.1"/>
    </source>
</evidence>
<evidence type="ECO:0000256" key="1">
    <source>
        <dbReference type="ARBA" id="ARBA00004651"/>
    </source>
</evidence>
<proteinExistence type="predicted"/>
<evidence type="ECO:0000256" key="4">
    <source>
        <dbReference type="ARBA" id="ARBA00022989"/>
    </source>
</evidence>
<dbReference type="PANTHER" id="PTHR30250:SF11">
    <property type="entry name" value="O-ANTIGEN TRANSPORTER-RELATED"/>
    <property type="match status" value="1"/>
</dbReference>
<keyword evidence="2" id="KW-1003">Cell membrane</keyword>
<dbReference type="EMBL" id="QRDJ01000008">
    <property type="protein sequence ID" value="REC94278.1"/>
    <property type="molecule type" value="Genomic_DNA"/>
</dbReference>
<evidence type="ECO:0000256" key="2">
    <source>
        <dbReference type="ARBA" id="ARBA00022475"/>
    </source>
</evidence>
<reference evidence="7 8" key="1">
    <citation type="submission" date="2018-07" db="EMBL/GenBank/DDBJ databases">
        <title>Genomic Encyclopedia of Type Strains, Phase IV (KMG-IV): sequencing the most valuable type-strain genomes for metagenomic binning, comparative biology and taxonomic classification.</title>
        <authorList>
            <person name="Goeker M."/>
        </authorList>
    </citation>
    <scope>NUCLEOTIDE SEQUENCE [LARGE SCALE GENOMIC DNA]</scope>
    <source>
        <strain evidence="7 8">DSM 14324</strain>
    </source>
</reference>
<dbReference type="Proteomes" id="UP000256334">
    <property type="component" value="Unassembled WGS sequence"/>
</dbReference>
<keyword evidence="4 6" id="KW-1133">Transmembrane helix</keyword>
<feature type="transmembrane region" description="Helical" evidence="6">
    <location>
        <begin position="359"/>
        <end position="378"/>
    </location>
</feature>
<keyword evidence="8" id="KW-1185">Reference proteome</keyword>
<protein>
    <submittedName>
        <fullName evidence="7">O-antigen/teichoic acid export membrane protein</fullName>
    </submittedName>
</protein>
<feature type="transmembrane region" description="Helical" evidence="6">
    <location>
        <begin position="180"/>
        <end position="200"/>
    </location>
</feature>
<name>A0A3D9DU27_9GAMM</name>